<keyword evidence="2" id="KW-0472">Membrane</keyword>
<evidence type="ECO:0000313" key="6">
    <source>
        <dbReference type="Proteomes" id="UP000601435"/>
    </source>
</evidence>
<evidence type="ECO:0000313" key="5">
    <source>
        <dbReference type="EMBL" id="CAE7177194.1"/>
    </source>
</evidence>
<dbReference type="SUPFAM" id="SSF52799">
    <property type="entry name" value="(Phosphotyrosine protein) phosphatases II"/>
    <property type="match status" value="1"/>
</dbReference>
<dbReference type="PANTHER" id="PTHR12305">
    <property type="entry name" value="PHOSPHATASE WITH HOMOLOGY TO TENSIN"/>
    <property type="match status" value="1"/>
</dbReference>
<comment type="caution">
    <text evidence="5">The sequence shown here is derived from an EMBL/GenBank/DDBJ whole genome shotgun (WGS) entry which is preliminary data.</text>
</comment>
<dbReference type="GO" id="GO:0005829">
    <property type="term" value="C:cytosol"/>
    <property type="evidence" value="ECO:0007669"/>
    <property type="project" value="TreeGrafter"/>
</dbReference>
<dbReference type="OrthoDB" id="16692at2759"/>
<dbReference type="InterPro" id="IPR057023">
    <property type="entry name" value="PTP-SAK"/>
</dbReference>
<organism evidence="5 6">
    <name type="scientific">Symbiodinium necroappetens</name>
    <dbReference type="NCBI Taxonomy" id="1628268"/>
    <lineage>
        <taxon>Eukaryota</taxon>
        <taxon>Sar</taxon>
        <taxon>Alveolata</taxon>
        <taxon>Dinophyceae</taxon>
        <taxon>Suessiales</taxon>
        <taxon>Symbiodiniaceae</taxon>
        <taxon>Symbiodinium</taxon>
    </lineage>
</organism>
<dbReference type="PANTHER" id="PTHR12305:SF60">
    <property type="entry name" value="PHOSPHATIDYLINOSITOL 3,4,5-TRISPHOSPHATE 3-PHOSPHATASE TPTE2-RELATED"/>
    <property type="match status" value="1"/>
</dbReference>
<name>A0A812IUH2_9DINO</name>
<dbReference type="GO" id="GO:0016314">
    <property type="term" value="F:phosphatidylinositol-3,4,5-trisphosphate 3-phosphatase activity"/>
    <property type="evidence" value="ECO:0007669"/>
    <property type="project" value="TreeGrafter"/>
</dbReference>
<dbReference type="InterPro" id="IPR014020">
    <property type="entry name" value="Tensin_C2-dom"/>
</dbReference>
<keyword evidence="6" id="KW-1185">Reference proteome</keyword>
<feature type="transmembrane region" description="Helical" evidence="2">
    <location>
        <begin position="867"/>
        <end position="887"/>
    </location>
</feature>
<feature type="transmembrane region" description="Helical" evidence="2">
    <location>
        <begin position="970"/>
        <end position="993"/>
    </location>
</feature>
<evidence type="ECO:0000256" key="2">
    <source>
        <dbReference type="SAM" id="Phobius"/>
    </source>
</evidence>
<dbReference type="Gene3D" id="3.90.190.10">
    <property type="entry name" value="Protein tyrosine phosphatase superfamily"/>
    <property type="match status" value="1"/>
</dbReference>
<evidence type="ECO:0000256" key="1">
    <source>
        <dbReference type="ARBA" id="ARBA00022801"/>
    </source>
</evidence>
<protein>
    <submittedName>
        <fullName evidence="5">TPTE2 protein</fullName>
    </submittedName>
</protein>
<dbReference type="InterPro" id="IPR029021">
    <property type="entry name" value="Prot-tyrosine_phosphatase-like"/>
</dbReference>
<gene>
    <name evidence="5" type="primary">TPTE2</name>
    <name evidence="5" type="ORF">SNEC2469_LOCUS626</name>
</gene>
<feature type="transmembrane region" description="Helical" evidence="2">
    <location>
        <begin position="282"/>
        <end position="301"/>
    </location>
</feature>
<dbReference type="InterPro" id="IPR029023">
    <property type="entry name" value="Tensin_phosphatase"/>
</dbReference>
<dbReference type="InterPro" id="IPR051281">
    <property type="entry name" value="Dual-spec_lipid-protein_phosph"/>
</dbReference>
<dbReference type="Proteomes" id="UP000601435">
    <property type="component" value="Unassembled WGS sequence"/>
</dbReference>
<dbReference type="PROSITE" id="PS50056">
    <property type="entry name" value="TYR_PHOSPHATASE_2"/>
    <property type="match status" value="1"/>
</dbReference>
<evidence type="ECO:0000259" key="4">
    <source>
        <dbReference type="PROSITE" id="PS51181"/>
    </source>
</evidence>
<dbReference type="PROSITE" id="PS51181">
    <property type="entry name" value="PPASE_TENSIN"/>
    <property type="match status" value="1"/>
</dbReference>
<accession>A0A812IUH2</accession>
<feature type="non-terminal residue" evidence="5">
    <location>
        <position position="1"/>
    </location>
</feature>
<keyword evidence="2" id="KW-1133">Transmembrane helix</keyword>
<evidence type="ECO:0000259" key="3">
    <source>
        <dbReference type="PROSITE" id="PS50056"/>
    </source>
</evidence>
<keyword evidence="1" id="KW-0378">Hydrolase</keyword>
<dbReference type="PROSITE" id="PS00383">
    <property type="entry name" value="TYR_PHOSPHATASE_1"/>
    <property type="match status" value="1"/>
</dbReference>
<sequence>MAEEGIPSPTSVSSPGLSKFLRAKSWVSAAISDAGPSSPVGDPTTQHAEVSFNRVRVASLPVERRSSGTSSRGSRGSSKAKIEEFTLHMTLERLRAFYGVLRLGLYMLASGVLLTVLAELLWRFLPPGRLAEWMISALSVVSWLLSALTVAIASTCPMEELDIASFIDSRPGLCFFMALPPALTASTRVSELPIPRILSVITVLGLVCRGFFGLLRRGQSLPLPTSVVLLEFWCLDVMVSSSINGMARAGIPGTTEIVLGMFAAFGSALIVMLWVVRAASTIRFYVATHLACGYSGFYFACRAYDLATGVKQWDEGRQVDIAIAAAVGMATVTLLPQILVFLVGRRRLFHVLRNKVEQSRNRQLQSGAFMAMLLDSYVVQKGQPWWLRHDTPELQADAETTNVNNKPRQFPHAVGMDSKLSVSAESLATPPSLMPEMDMESRPDFIRARVAQVSQDGSVFWVQPEFSTQSVRVDRKQQVIPWPQLLEVGRKNLRCIDWKKQYGELWTENAGAAGFKLSRPVGRGETIDFFVSHSWSDSGTRKFRALSYVAEEFYVRHGRHPTFWVDKFCIDQTSVEDGLRVLPVNVMACSKVLVLCGNTYPSRLWCAWELCVLLSFMSLQTALTRLVVFPFSHNALQKLARFDLMHARCYDPNEELRLRRVISAIGQLQFENKIQALGQLILDRETGLASGLLMQGGSGSWSDTDPEVEEDRNAVPELDVVDEASMEDCSSSLCPSPTDDAFLRQLEQGDYLRQVEAPLEEVAELCRRAERGDSISFEILGAASASLRPSKEDAGTGIAPEEARDTIPAQRFRGNFRSKESTELRKVRLYTYNKRVPCLRCALRHPMLDTEDEDDRAYFEFEVQERWITSLPALVGLTILSLFNVWFAVEAFGLRRIPLMDAAIANLLVAFIHNGYVVACRVIFGADKFWKLSCVRVEVTLSFVKLAGAVLVLVFVLLEKKDLFSLHMVSLYWVLFVTALILPRSALILHSWLACQRLARRTVSQKRKRYCSDGFDLDLSYISERILAMSFPAQDLEARFRNPLPEVRSFLNQHHPDHRVYNLCREPDRRYDEKSFHEVSTRICFYDHTPCPLEQLLELVEDQHRYLSSDTGRVVVIHCKAGKGRTGLVCTCLLLREGLEMTASEALSTYADRRTHNHKGVTIPSQIRYVQYYEQCLRERRLRKWETVYLERVCLENIVSPGRCSRCSIQVQVLDVDRRLLLQSAWTALSESIEDEDSHSEAESSHLQEGLLVLELDGPELPADFHVILRARWEEFCGCGRAETVKLCSFWLNTGYVTEEMRLHMSELDFAKPTPPSFDDYSVICCFHCCNPMEAKTPFYEVTEEEFERLWLSGAVDGASEVEDEVYEISEEDFDRLLKAGQLQLARLEAMDNDASAVDIQARRPTKRPRPRGVLPDEVLVSSLPTPLVLRPPPLTAPSAPA</sequence>
<feature type="transmembrane region" description="Helical" evidence="2">
    <location>
        <begin position="257"/>
        <end position="275"/>
    </location>
</feature>
<feature type="transmembrane region" description="Helical" evidence="2">
    <location>
        <begin position="103"/>
        <end position="122"/>
    </location>
</feature>
<feature type="domain" description="Tyrosine specific protein phosphatases" evidence="3">
    <location>
        <begin position="1094"/>
        <end position="1154"/>
    </location>
</feature>
<proteinExistence type="predicted"/>
<feature type="transmembrane region" description="Helical" evidence="2">
    <location>
        <begin position="321"/>
        <end position="343"/>
    </location>
</feature>
<dbReference type="Pfam" id="PF22784">
    <property type="entry name" value="PTP-SAK"/>
    <property type="match status" value="1"/>
</dbReference>
<dbReference type="EMBL" id="CAJNJA010004003">
    <property type="protein sequence ID" value="CAE7177194.1"/>
    <property type="molecule type" value="Genomic_DNA"/>
</dbReference>
<feature type="transmembrane region" description="Helical" evidence="2">
    <location>
        <begin position="939"/>
        <end position="958"/>
    </location>
</feature>
<feature type="domain" description="Phosphatase tensin-type" evidence="4">
    <location>
        <begin position="1008"/>
        <end position="1180"/>
    </location>
</feature>
<feature type="transmembrane region" description="Helical" evidence="2">
    <location>
        <begin position="899"/>
        <end position="919"/>
    </location>
</feature>
<dbReference type="InterPro" id="IPR000387">
    <property type="entry name" value="Tyr_Pase_dom"/>
</dbReference>
<feature type="transmembrane region" description="Helical" evidence="2">
    <location>
        <begin position="134"/>
        <end position="153"/>
    </location>
</feature>
<keyword evidence="2" id="KW-0812">Transmembrane</keyword>
<dbReference type="SMART" id="SM01326">
    <property type="entry name" value="PTEN_C2"/>
    <property type="match status" value="1"/>
</dbReference>
<dbReference type="InterPro" id="IPR016130">
    <property type="entry name" value="Tyr_Pase_AS"/>
</dbReference>
<reference evidence="5" key="1">
    <citation type="submission" date="2021-02" db="EMBL/GenBank/DDBJ databases">
        <authorList>
            <person name="Dougan E. K."/>
            <person name="Rhodes N."/>
            <person name="Thang M."/>
            <person name="Chan C."/>
        </authorList>
    </citation>
    <scope>NUCLEOTIDE SEQUENCE</scope>
</reference>